<dbReference type="STRING" id="1620.IV67_GL001093"/>
<dbReference type="OrthoDB" id="9808275at2"/>
<feature type="binding site" evidence="8">
    <location>
        <position position="172"/>
    </location>
    <ligand>
        <name>Zn(2+)</name>
        <dbReference type="ChEBI" id="CHEBI:29105"/>
    </ligand>
</feature>
<sequence length="321" mass="35169">MAEPLILKADVHEKMWGGTALRDLFGFEIPSDHTGEAWVVSGHPNGPTIVENGVYAGQTLVEVWQSHPELFKNADTSRPFPLLVKILDAHADLSVQVHPDDTYAAEHANELGKTESWYILDATPDAEIYYGHTAKTQAEFDAMVDAGDWDDLLQTVPAHKGDFFYVPSGTLHALGAGVVALEIQQSSDTTYRVYDFDRVEAATGQKRRLDLEDSKAVTEVPFKPVPTTPKVLELGDVTQTILVESAYFNVNDYALDGNAELTPTAPYSLVTMVSGQMTLTVDDENYHIEKGMSFVLPADVKQYQVVGKGQFVIGTPGPKSI</sequence>
<reference evidence="12 13" key="1">
    <citation type="journal article" date="2015" name="Genome Announc.">
        <title>Expanding the biotechnology potential of lactobacilli through comparative genomics of 213 strains and associated genera.</title>
        <authorList>
            <person name="Sun Z."/>
            <person name="Harris H.M."/>
            <person name="McCann A."/>
            <person name="Guo C."/>
            <person name="Argimon S."/>
            <person name="Zhang W."/>
            <person name="Yang X."/>
            <person name="Jeffery I.B."/>
            <person name="Cooney J.C."/>
            <person name="Kagawa T.F."/>
            <person name="Liu W."/>
            <person name="Song Y."/>
            <person name="Salvetti E."/>
            <person name="Wrobel A."/>
            <person name="Rasinkangas P."/>
            <person name="Parkhill J."/>
            <person name="Rea M.C."/>
            <person name="O'Sullivan O."/>
            <person name="Ritari J."/>
            <person name="Douillard F.P."/>
            <person name="Paul Ross R."/>
            <person name="Yang R."/>
            <person name="Briner A.E."/>
            <person name="Felis G.E."/>
            <person name="de Vos W.M."/>
            <person name="Barrangou R."/>
            <person name="Klaenhammer T.R."/>
            <person name="Caufield P.W."/>
            <person name="Cui Y."/>
            <person name="Zhang H."/>
            <person name="O'Toole P.W."/>
        </authorList>
    </citation>
    <scope>NUCLEOTIDE SEQUENCE [LARGE SCALE GENOMIC DNA]</scope>
    <source>
        <strain evidence="12 13">DSM 20014</strain>
    </source>
</reference>
<proteinExistence type="inferred from homology"/>
<feature type="domain" description="Mannose-6-phosphate isomerase cupin" evidence="11">
    <location>
        <begin position="239"/>
        <end position="313"/>
    </location>
</feature>
<dbReference type="CDD" id="cd07010">
    <property type="entry name" value="cupin_PMI_type_I_N_bac"/>
    <property type="match status" value="1"/>
</dbReference>
<dbReference type="PATRIC" id="fig|1620.3.peg.1108"/>
<gene>
    <name evidence="12" type="ORF">IV67_GL001093</name>
</gene>
<keyword evidence="13" id="KW-1185">Reference proteome</keyword>
<dbReference type="EMBL" id="JQCD01000031">
    <property type="protein sequence ID" value="KRN76043.1"/>
    <property type="molecule type" value="Genomic_DNA"/>
</dbReference>
<dbReference type="RefSeq" id="WP_057788911.1">
    <property type="nucleotide sequence ID" value="NZ_JQCD01000031.1"/>
</dbReference>
<evidence type="ECO:0000313" key="13">
    <source>
        <dbReference type="Proteomes" id="UP000051673"/>
    </source>
</evidence>
<keyword evidence="5 7" id="KW-0862">Zinc</keyword>
<dbReference type="NCBIfam" id="TIGR00218">
    <property type="entry name" value="manA"/>
    <property type="match status" value="1"/>
</dbReference>
<dbReference type="Proteomes" id="UP000051673">
    <property type="component" value="Unassembled WGS sequence"/>
</dbReference>
<evidence type="ECO:0000256" key="1">
    <source>
        <dbReference type="ARBA" id="ARBA00000757"/>
    </source>
</evidence>
<evidence type="ECO:0000256" key="9">
    <source>
        <dbReference type="PIRSR" id="PIRSR036894-2"/>
    </source>
</evidence>
<dbReference type="InterPro" id="IPR051804">
    <property type="entry name" value="Carb_Metab_Reg_Kinase/Isom"/>
</dbReference>
<dbReference type="InterPro" id="IPR011051">
    <property type="entry name" value="RmlC_Cupin_sf"/>
</dbReference>
<evidence type="ECO:0000313" key="12">
    <source>
        <dbReference type="EMBL" id="KRN76043.1"/>
    </source>
</evidence>
<evidence type="ECO:0000256" key="6">
    <source>
        <dbReference type="ARBA" id="ARBA00023235"/>
    </source>
</evidence>
<name>A0A0R2JFE7_9LACO</name>
<comment type="catalytic activity">
    <reaction evidence="1 7">
        <text>D-mannose 6-phosphate = D-fructose 6-phosphate</text>
        <dbReference type="Rhea" id="RHEA:12356"/>
        <dbReference type="ChEBI" id="CHEBI:58735"/>
        <dbReference type="ChEBI" id="CHEBI:61527"/>
        <dbReference type="EC" id="5.3.1.8"/>
    </reaction>
</comment>
<feature type="domain" description="Phosphomannose isomerase type I catalytic" evidence="10">
    <location>
        <begin position="7"/>
        <end position="106"/>
    </location>
</feature>
<dbReference type="InterPro" id="IPR014710">
    <property type="entry name" value="RmlC-like_jellyroll"/>
</dbReference>
<dbReference type="PIRSF" id="PIRSF036894">
    <property type="entry name" value="PMI_Firm_short"/>
    <property type="match status" value="1"/>
</dbReference>
<protein>
    <recommendedName>
        <fullName evidence="3 7">Mannose-6-phosphate isomerase</fullName>
        <ecNumber evidence="3 7">5.3.1.8</ecNumber>
    </recommendedName>
</protein>
<evidence type="ECO:0000256" key="8">
    <source>
        <dbReference type="PIRSR" id="PIRSR036894-1"/>
    </source>
</evidence>
<evidence type="ECO:0000256" key="4">
    <source>
        <dbReference type="ARBA" id="ARBA00022723"/>
    </source>
</evidence>
<dbReference type="GO" id="GO:0005975">
    <property type="term" value="P:carbohydrate metabolic process"/>
    <property type="evidence" value="ECO:0007669"/>
    <property type="project" value="UniProtKB-UniRule"/>
</dbReference>
<dbReference type="InterPro" id="IPR014628">
    <property type="entry name" value="Man6P_isomerase_Firm_short"/>
</dbReference>
<accession>A0A0R2JFE7</accession>
<comment type="similarity">
    <text evidence="2 7">Belongs to the mannose-6-phosphate isomerase type 1 family.</text>
</comment>
<dbReference type="Gene3D" id="2.60.120.10">
    <property type="entry name" value="Jelly Rolls"/>
    <property type="match status" value="2"/>
</dbReference>
<dbReference type="GO" id="GO:0004476">
    <property type="term" value="F:mannose-6-phosphate isomerase activity"/>
    <property type="evidence" value="ECO:0007669"/>
    <property type="project" value="UniProtKB-UniRule"/>
</dbReference>
<dbReference type="SUPFAM" id="SSF51182">
    <property type="entry name" value="RmlC-like cupins"/>
    <property type="match status" value="1"/>
</dbReference>
<keyword evidence="4 7" id="KW-0479">Metal-binding</keyword>
<comment type="cofactor">
    <cofactor evidence="8">
        <name>Zn(2+)</name>
        <dbReference type="ChEBI" id="CHEBI:29105"/>
    </cofactor>
    <text evidence="8">Binds 1 zinc ion per subunit.</text>
</comment>
<dbReference type="InterPro" id="IPR046457">
    <property type="entry name" value="PMI_typeI_cat"/>
</dbReference>
<dbReference type="Pfam" id="PF20511">
    <property type="entry name" value="PMI_typeI_cat"/>
    <property type="match status" value="1"/>
</dbReference>
<evidence type="ECO:0000259" key="11">
    <source>
        <dbReference type="Pfam" id="PF21621"/>
    </source>
</evidence>
<keyword evidence="6 7" id="KW-0413">Isomerase</keyword>
<feature type="binding site" evidence="8">
    <location>
        <position position="98"/>
    </location>
    <ligand>
        <name>Zn(2+)</name>
        <dbReference type="ChEBI" id="CHEBI:29105"/>
    </ligand>
</feature>
<dbReference type="AlphaFoldDB" id="A0A0R2JFE7"/>
<feature type="active site" evidence="9">
    <location>
        <position position="192"/>
    </location>
</feature>
<evidence type="ECO:0000256" key="3">
    <source>
        <dbReference type="ARBA" id="ARBA00011956"/>
    </source>
</evidence>
<evidence type="ECO:0000256" key="5">
    <source>
        <dbReference type="ARBA" id="ARBA00022833"/>
    </source>
</evidence>
<dbReference type="PANTHER" id="PTHR42742">
    <property type="entry name" value="TRANSCRIPTIONAL REPRESSOR MPRA"/>
    <property type="match status" value="1"/>
</dbReference>
<dbReference type="Pfam" id="PF21621">
    <property type="entry name" value="MPI_cupin_dom"/>
    <property type="match status" value="1"/>
</dbReference>
<comment type="caution">
    <text evidence="12">The sequence shown here is derived from an EMBL/GenBank/DDBJ whole genome shotgun (WGS) entry which is preliminary data.</text>
</comment>
<organism evidence="12 13">
    <name type="scientific">Weissella minor</name>
    <dbReference type="NCBI Taxonomy" id="1620"/>
    <lineage>
        <taxon>Bacteria</taxon>
        <taxon>Bacillati</taxon>
        <taxon>Bacillota</taxon>
        <taxon>Bacilli</taxon>
        <taxon>Lactobacillales</taxon>
        <taxon>Lactobacillaceae</taxon>
        <taxon>Weissella</taxon>
    </lineage>
</organism>
<dbReference type="GO" id="GO:0008270">
    <property type="term" value="F:zinc ion binding"/>
    <property type="evidence" value="ECO:0007669"/>
    <property type="project" value="UniProtKB-UniRule"/>
</dbReference>
<evidence type="ECO:0000259" key="10">
    <source>
        <dbReference type="Pfam" id="PF20511"/>
    </source>
</evidence>
<evidence type="ECO:0000256" key="2">
    <source>
        <dbReference type="ARBA" id="ARBA00010772"/>
    </source>
</evidence>
<feature type="binding site" evidence="8">
    <location>
        <position position="115"/>
    </location>
    <ligand>
        <name>Zn(2+)</name>
        <dbReference type="ChEBI" id="CHEBI:29105"/>
    </ligand>
</feature>
<dbReference type="EC" id="5.3.1.8" evidence="3 7"/>
<dbReference type="InterPro" id="IPR049071">
    <property type="entry name" value="MPI_cupin_dom"/>
</dbReference>
<dbReference type="PANTHER" id="PTHR42742:SF3">
    <property type="entry name" value="FRUCTOKINASE"/>
    <property type="match status" value="1"/>
</dbReference>
<evidence type="ECO:0000256" key="7">
    <source>
        <dbReference type="PIRNR" id="PIRNR036894"/>
    </source>
</evidence>
<dbReference type="InterPro" id="IPR001250">
    <property type="entry name" value="Man6P_Isoase-1"/>
</dbReference>